<keyword evidence="3" id="KW-1185">Reference proteome</keyword>
<gene>
    <name evidence="2" type="ORF">ALSL_2097</name>
</gene>
<reference evidence="3" key="2">
    <citation type="submission" date="2018-06" db="EMBL/GenBank/DDBJ databases">
        <title>Genome sequence of Rhodanobacteraceae bacterium strain Dysh456.</title>
        <authorList>
            <person name="Fukui M."/>
        </authorList>
    </citation>
    <scope>NUCLEOTIDE SEQUENCE [LARGE SCALE GENOMIC DNA]</scope>
    <source>
        <strain evidence="3">Dysh456</strain>
    </source>
</reference>
<reference evidence="3" key="1">
    <citation type="submission" date="2018-04" db="EMBL/GenBank/DDBJ databases">
        <authorList>
            <person name="Watanabe M."/>
            <person name="Kojima H."/>
        </authorList>
    </citation>
    <scope>NUCLEOTIDE SEQUENCE [LARGE SCALE GENOMIC DNA]</scope>
    <source>
        <strain evidence="3">Dysh456</strain>
    </source>
</reference>
<sequence>MHMSLTIEQWTMLGTWAAPSVAAMGFLLIRNQLRGERESLETQTSWQVYEVGSTILQIFIANPECRPYFYDDKPIPDEEPLRSKVLAIVELVCDLMENVILNRHALDAETYKVWVLYMQGLFNRSPTMRAFLAFENEGYRYSRQLLDLLQAGVNEAVGSVAWLAEQRLLQQRVVRKRGFMVFKAPKRAVQPSGA</sequence>
<evidence type="ECO:0000313" key="2">
    <source>
        <dbReference type="EMBL" id="BBD80723.1"/>
    </source>
</evidence>
<accession>A0A2Z6E6J5</accession>
<evidence type="ECO:0000313" key="3">
    <source>
        <dbReference type="Proteomes" id="UP000270530"/>
    </source>
</evidence>
<dbReference type="Proteomes" id="UP000270530">
    <property type="component" value="Chromosome"/>
</dbReference>
<dbReference type="EMBL" id="AP018560">
    <property type="protein sequence ID" value="BBD80723.1"/>
    <property type="molecule type" value="Genomic_DNA"/>
</dbReference>
<proteinExistence type="predicted"/>
<keyword evidence="1" id="KW-0812">Transmembrane</keyword>
<dbReference type="AlphaFoldDB" id="A0A2Z6E6J5"/>
<keyword evidence="1" id="KW-0472">Membrane</keyword>
<name>A0A2Z6E6J5_9GAMM</name>
<protein>
    <submittedName>
        <fullName evidence="2">Uncharacterized protein</fullName>
    </submittedName>
</protein>
<organism evidence="2 3">
    <name type="scientific">Aerosticca soli</name>
    <dbReference type="NCBI Taxonomy" id="2010829"/>
    <lineage>
        <taxon>Bacteria</taxon>
        <taxon>Pseudomonadati</taxon>
        <taxon>Pseudomonadota</taxon>
        <taxon>Gammaproteobacteria</taxon>
        <taxon>Lysobacterales</taxon>
        <taxon>Rhodanobacteraceae</taxon>
        <taxon>Aerosticca</taxon>
    </lineage>
</organism>
<keyword evidence="1" id="KW-1133">Transmembrane helix</keyword>
<evidence type="ECO:0000256" key="1">
    <source>
        <dbReference type="SAM" id="Phobius"/>
    </source>
</evidence>
<dbReference type="KEGG" id="rbd:ALSL_2097"/>
<feature type="transmembrane region" description="Helical" evidence="1">
    <location>
        <begin position="12"/>
        <end position="29"/>
    </location>
</feature>